<keyword evidence="2" id="KW-1185">Reference proteome</keyword>
<dbReference type="EMBL" id="SNYJ01000002">
    <property type="protein sequence ID" value="TDQ42265.1"/>
    <property type="molecule type" value="Genomic_DNA"/>
</dbReference>
<name>A0A4R6UBZ0_9BACI</name>
<organism evidence="1 2">
    <name type="scientific">Aureibacillus halotolerans</name>
    <dbReference type="NCBI Taxonomy" id="1508390"/>
    <lineage>
        <taxon>Bacteria</taxon>
        <taxon>Bacillati</taxon>
        <taxon>Bacillota</taxon>
        <taxon>Bacilli</taxon>
        <taxon>Bacillales</taxon>
        <taxon>Bacillaceae</taxon>
        <taxon>Aureibacillus</taxon>
    </lineage>
</organism>
<evidence type="ECO:0000313" key="1">
    <source>
        <dbReference type="EMBL" id="TDQ42265.1"/>
    </source>
</evidence>
<dbReference type="Proteomes" id="UP000295632">
    <property type="component" value="Unassembled WGS sequence"/>
</dbReference>
<evidence type="ECO:0008006" key="3">
    <source>
        <dbReference type="Google" id="ProtNLM"/>
    </source>
</evidence>
<gene>
    <name evidence="1" type="ORF">EV213_102296</name>
</gene>
<sequence>MKRTLPMIISTCMLLLISCQQEGRVMEELADGNHLHVFIISDQQHEQQEASLYDVLIQLKNKYPEHLTEVSLVTVEEANALQESDQISNYPAIIVTGSGQTLGVFSGEALREDRLFNRLDSILRSYDNRTSF</sequence>
<reference evidence="1 2" key="1">
    <citation type="submission" date="2019-03" db="EMBL/GenBank/DDBJ databases">
        <title>Genomic Encyclopedia of Type Strains, Phase IV (KMG-IV): sequencing the most valuable type-strain genomes for metagenomic binning, comparative biology and taxonomic classification.</title>
        <authorList>
            <person name="Goeker M."/>
        </authorList>
    </citation>
    <scope>NUCLEOTIDE SEQUENCE [LARGE SCALE GENOMIC DNA]</scope>
    <source>
        <strain evidence="1 2">DSM 28697</strain>
    </source>
</reference>
<dbReference type="AlphaFoldDB" id="A0A4R6UBZ0"/>
<proteinExistence type="predicted"/>
<dbReference type="RefSeq" id="WP_133579147.1">
    <property type="nucleotide sequence ID" value="NZ_SNYJ01000002.1"/>
</dbReference>
<protein>
    <recommendedName>
        <fullName evidence="3">Small peptidoglycan-associated lipoprotein</fullName>
    </recommendedName>
</protein>
<comment type="caution">
    <text evidence="1">The sequence shown here is derived from an EMBL/GenBank/DDBJ whole genome shotgun (WGS) entry which is preliminary data.</text>
</comment>
<accession>A0A4R6UBZ0</accession>
<dbReference type="PROSITE" id="PS51257">
    <property type="entry name" value="PROKAR_LIPOPROTEIN"/>
    <property type="match status" value="1"/>
</dbReference>
<evidence type="ECO:0000313" key="2">
    <source>
        <dbReference type="Proteomes" id="UP000295632"/>
    </source>
</evidence>